<sequence>MIPSSEECPCLSALPRPACLLDEKSVITCVNGAFQSFFAFTQAGVSIVEAVKWDDGSTLLEAIRGGNPTIVHGFTDLCGSHRSVTVHGTPTAQGMLCVFHDVESMRRLSESASLVLPAVDQIQEGILITDAGGRILYVNAAFELQSGWKAEQIVGQSPSILKSGTHSDSFYGEMWNRLLSGHAYRGEMQNRRKDGTIYNVEKVITPIFDENGRISHFVSTDRDVTEERLTQRRLMESETKFRTIFERSPLGIAVTDNPGHITDANSEFLRMLGMNINELRGRHLKEITFADDVAENERIIELVREEPLPGYELRKRYVRKDGSDFWARTVVAVVRDEMRRPFMKLGIIEDITERVQAEEALSRAYSELEDLRNALERVSLFAMMENDGTLLRVNDAFCEFFGREKSDLIGKPVYRLVTEKRSARIFLRALSEYRRKEIFREEIPLKAASGPQKWFDSTLMPLQDETGKARGAAWIMFDVSDRKQAEEALVHQAMHDTLTDLPNRSLFSDRLRQALLRANRLNEKVAVLFVDIDRFKFVNDTFGHAHGDLILVAAARRIQSALRPDDTVSRQGGDEFMVLLPGLGKNDHAASVAEKVLASFEAPFAVNDTELTIGASIGIALYPDDASEPDDLLRLADMALYRAKEEGRGRYVFYNAAQLKQSRDRFEKEGQIRQAVREWQFVPYFQPRVHAHSGRMIAVEALIRWMHPVHGVLFPDAFIPIAEETGLIYGLGEGVFRDAVRSYSQWKHVFPEGFVFSVNLSAKQFYQVGLLEKLRDTVHQAGLQARSFELEITESTVMNLDQKTLTVLHDLRREGFRIALDDFGTGYSSLTYLERLPVDTIKIDRSFVTGLADSPRKRHLVQAMIMIAKALDLSVVAEGVERREELDLLLELGCEEVQGYLFGMPQPAEALFGALLE</sequence>
<dbReference type="InterPro" id="IPR035919">
    <property type="entry name" value="EAL_sf"/>
</dbReference>
<dbReference type="HOGENOM" id="CLU_000445_70_20_12"/>
<evidence type="ECO:0000259" key="1">
    <source>
        <dbReference type="PROSITE" id="PS50112"/>
    </source>
</evidence>
<dbReference type="Proteomes" id="UP000005737">
    <property type="component" value="Unassembled WGS sequence"/>
</dbReference>
<organism evidence="5 6">
    <name type="scientific">Leptonema illini DSM 21528</name>
    <dbReference type="NCBI Taxonomy" id="929563"/>
    <lineage>
        <taxon>Bacteria</taxon>
        <taxon>Pseudomonadati</taxon>
        <taxon>Spirochaetota</taxon>
        <taxon>Spirochaetia</taxon>
        <taxon>Leptospirales</taxon>
        <taxon>Leptospiraceae</taxon>
        <taxon>Leptonema</taxon>
    </lineage>
</organism>
<dbReference type="NCBIfam" id="TIGR00254">
    <property type="entry name" value="GGDEF"/>
    <property type="match status" value="1"/>
</dbReference>
<evidence type="ECO:0000259" key="2">
    <source>
        <dbReference type="PROSITE" id="PS50113"/>
    </source>
</evidence>
<dbReference type="PROSITE" id="PS50113">
    <property type="entry name" value="PAC"/>
    <property type="match status" value="3"/>
</dbReference>
<dbReference type="SUPFAM" id="SSF55073">
    <property type="entry name" value="Nucleotide cyclase"/>
    <property type="match status" value="1"/>
</dbReference>
<keyword evidence="6" id="KW-1185">Reference proteome</keyword>
<dbReference type="PANTHER" id="PTHR44757">
    <property type="entry name" value="DIGUANYLATE CYCLASE DGCP"/>
    <property type="match status" value="1"/>
</dbReference>
<evidence type="ECO:0000259" key="3">
    <source>
        <dbReference type="PROSITE" id="PS50883"/>
    </source>
</evidence>
<dbReference type="SUPFAM" id="SSF141868">
    <property type="entry name" value="EAL domain-like"/>
    <property type="match status" value="1"/>
</dbReference>
<dbReference type="Gene3D" id="3.30.70.270">
    <property type="match status" value="1"/>
</dbReference>
<dbReference type="InterPro" id="IPR001633">
    <property type="entry name" value="EAL_dom"/>
</dbReference>
<name>H2CDM0_9LEPT</name>
<reference evidence="5 6" key="1">
    <citation type="submission" date="2011-10" db="EMBL/GenBank/DDBJ databases">
        <title>The Improved High-Quality Draft genome of Leptonema illini DSM 21528.</title>
        <authorList>
            <consortium name="US DOE Joint Genome Institute (JGI-PGF)"/>
            <person name="Lucas S."/>
            <person name="Copeland A."/>
            <person name="Lapidus A."/>
            <person name="Glavina del Rio T."/>
            <person name="Dalin E."/>
            <person name="Tice H."/>
            <person name="Bruce D."/>
            <person name="Goodwin L."/>
            <person name="Pitluck S."/>
            <person name="Peters L."/>
            <person name="Mikhailova N."/>
            <person name="Held B."/>
            <person name="Kyrpides N."/>
            <person name="Mavromatis K."/>
            <person name="Ivanova N."/>
            <person name="Markowitz V."/>
            <person name="Cheng J.-F."/>
            <person name="Hugenholtz P."/>
            <person name="Woyke T."/>
            <person name="Wu D."/>
            <person name="Gronow S."/>
            <person name="Wellnitz S."/>
            <person name="Brambilla E.-M."/>
            <person name="Klenk H.-P."/>
            <person name="Eisen J.A."/>
        </authorList>
    </citation>
    <scope>NUCLEOTIDE SEQUENCE [LARGE SCALE GENOMIC DNA]</scope>
    <source>
        <strain evidence="5 6">DSM 21528</strain>
    </source>
</reference>
<dbReference type="Pfam" id="PF00990">
    <property type="entry name" value="GGDEF"/>
    <property type="match status" value="1"/>
</dbReference>
<dbReference type="InterPro" id="IPR013656">
    <property type="entry name" value="PAS_4"/>
</dbReference>
<dbReference type="NCBIfam" id="TIGR00229">
    <property type="entry name" value="sensory_box"/>
    <property type="match status" value="3"/>
</dbReference>
<dbReference type="PROSITE" id="PS50887">
    <property type="entry name" value="GGDEF"/>
    <property type="match status" value="1"/>
</dbReference>
<dbReference type="AlphaFoldDB" id="H2CDM0"/>
<dbReference type="FunFam" id="3.30.70.270:FF:000001">
    <property type="entry name" value="Diguanylate cyclase domain protein"/>
    <property type="match status" value="1"/>
</dbReference>
<dbReference type="PROSITE" id="PS50883">
    <property type="entry name" value="EAL"/>
    <property type="match status" value="1"/>
</dbReference>
<dbReference type="InterPro" id="IPR035965">
    <property type="entry name" value="PAS-like_dom_sf"/>
</dbReference>
<dbReference type="GO" id="GO:0006355">
    <property type="term" value="P:regulation of DNA-templated transcription"/>
    <property type="evidence" value="ECO:0007669"/>
    <property type="project" value="InterPro"/>
</dbReference>
<dbReference type="Pfam" id="PF13426">
    <property type="entry name" value="PAS_9"/>
    <property type="match status" value="1"/>
</dbReference>
<dbReference type="InterPro" id="IPR000700">
    <property type="entry name" value="PAS-assoc_C"/>
</dbReference>
<dbReference type="Gene3D" id="3.30.450.20">
    <property type="entry name" value="PAS domain"/>
    <property type="match status" value="3"/>
</dbReference>
<dbReference type="SUPFAM" id="SSF55785">
    <property type="entry name" value="PYP-like sensor domain (PAS domain)"/>
    <property type="match status" value="3"/>
</dbReference>
<dbReference type="InterPro" id="IPR013767">
    <property type="entry name" value="PAS_fold"/>
</dbReference>
<accession>H2CDM0</accession>
<dbReference type="InterPro" id="IPR000014">
    <property type="entry name" value="PAS"/>
</dbReference>
<proteinExistence type="predicted"/>
<dbReference type="PANTHER" id="PTHR44757:SF2">
    <property type="entry name" value="BIOFILM ARCHITECTURE MAINTENANCE PROTEIN MBAA"/>
    <property type="match status" value="1"/>
</dbReference>
<feature type="domain" description="PAS" evidence="1">
    <location>
        <begin position="237"/>
        <end position="307"/>
    </location>
</feature>
<feature type="domain" description="PAC" evidence="2">
    <location>
        <begin position="311"/>
        <end position="363"/>
    </location>
</feature>
<dbReference type="InterPro" id="IPR000160">
    <property type="entry name" value="GGDEF_dom"/>
</dbReference>
<dbReference type="SMART" id="SM00052">
    <property type="entry name" value="EAL"/>
    <property type="match status" value="1"/>
</dbReference>
<dbReference type="CDD" id="cd00130">
    <property type="entry name" value="PAS"/>
    <property type="match status" value="3"/>
</dbReference>
<dbReference type="InterPro" id="IPR001610">
    <property type="entry name" value="PAC"/>
</dbReference>
<feature type="domain" description="PAS" evidence="1">
    <location>
        <begin position="367"/>
        <end position="417"/>
    </location>
</feature>
<protein>
    <submittedName>
        <fullName evidence="5">Diguanylate cyclase/phosphodiesterase with PAS/PAC sensor(S)</fullName>
    </submittedName>
</protein>
<evidence type="ECO:0000313" key="6">
    <source>
        <dbReference type="Proteomes" id="UP000005737"/>
    </source>
</evidence>
<dbReference type="SMART" id="SM00267">
    <property type="entry name" value="GGDEF"/>
    <property type="match status" value="1"/>
</dbReference>
<dbReference type="Pfam" id="PF08448">
    <property type="entry name" value="PAS_4"/>
    <property type="match status" value="1"/>
</dbReference>
<dbReference type="CDD" id="cd01949">
    <property type="entry name" value="GGDEF"/>
    <property type="match status" value="1"/>
</dbReference>
<gene>
    <name evidence="5" type="ORF">Lepil_2889</name>
</gene>
<dbReference type="EMBL" id="JH597773">
    <property type="protein sequence ID" value="EHQ07558.1"/>
    <property type="molecule type" value="Genomic_DNA"/>
</dbReference>
<dbReference type="Pfam" id="PF00989">
    <property type="entry name" value="PAS"/>
    <property type="match status" value="1"/>
</dbReference>
<dbReference type="GO" id="GO:0003824">
    <property type="term" value="F:catalytic activity"/>
    <property type="evidence" value="ECO:0007669"/>
    <property type="project" value="UniProtKB-ARBA"/>
</dbReference>
<feature type="domain" description="PAC" evidence="2">
    <location>
        <begin position="184"/>
        <end position="236"/>
    </location>
</feature>
<dbReference type="InterPro" id="IPR043128">
    <property type="entry name" value="Rev_trsase/Diguanyl_cyclase"/>
</dbReference>
<dbReference type="STRING" id="183.GCA_002009735_00434"/>
<dbReference type="PROSITE" id="PS50112">
    <property type="entry name" value="PAS"/>
    <property type="match status" value="3"/>
</dbReference>
<feature type="domain" description="GGDEF" evidence="4">
    <location>
        <begin position="523"/>
        <end position="656"/>
    </location>
</feature>
<dbReference type="InterPro" id="IPR029787">
    <property type="entry name" value="Nucleotide_cyclase"/>
</dbReference>
<dbReference type="CDD" id="cd01948">
    <property type="entry name" value="EAL"/>
    <property type="match status" value="1"/>
</dbReference>
<dbReference type="RefSeq" id="WP_002773543.1">
    <property type="nucleotide sequence ID" value="NZ_JH597773.1"/>
</dbReference>
<feature type="domain" description="PAC" evidence="2">
    <location>
        <begin position="439"/>
        <end position="491"/>
    </location>
</feature>
<feature type="domain" description="EAL" evidence="3">
    <location>
        <begin position="665"/>
        <end position="917"/>
    </location>
</feature>
<dbReference type="SMART" id="SM00086">
    <property type="entry name" value="PAC"/>
    <property type="match status" value="3"/>
</dbReference>
<dbReference type="Pfam" id="PF00563">
    <property type="entry name" value="EAL"/>
    <property type="match status" value="1"/>
</dbReference>
<feature type="domain" description="PAS" evidence="1">
    <location>
        <begin position="111"/>
        <end position="157"/>
    </location>
</feature>
<dbReference type="InterPro" id="IPR052155">
    <property type="entry name" value="Biofilm_reg_signaling"/>
</dbReference>
<dbReference type="SMART" id="SM00091">
    <property type="entry name" value="PAS"/>
    <property type="match status" value="3"/>
</dbReference>
<evidence type="ECO:0000259" key="4">
    <source>
        <dbReference type="PROSITE" id="PS50887"/>
    </source>
</evidence>
<dbReference type="Gene3D" id="3.20.20.450">
    <property type="entry name" value="EAL domain"/>
    <property type="match status" value="1"/>
</dbReference>
<evidence type="ECO:0000313" key="5">
    <source>
        <dbReference type="EMBL" id="EHQ07558.1"/>
    </source>
</evidence>